<name>A0A9N7VML1_PLEPL</name>
<sequence length="521" mass="58100">MVALEGMALLSQMAQREMEQINQGQCLTLEGLDCLLEASRQILLEAIEKQSHIDLPRTLDPNKKYSWRQRKEPLYSKMSVDMMDAVEVEYRVRLAELQKTYKEQQREMSKLQRRRDKQDRLQQEDERRSLTRRGRGRPRKRKLLATPPKLDSRPGKVGRTVQYSEDSEAGEGQRKRFCVSREEEETEAGSGGVQVKKKKKKKKKKKSWTDQEPSTSHALEVLKAKRGHEFEQEQLASDLDRALSLSQLSSLGASGKLSSNVKLDKSKSKSADGRMKEHGVHSTAKGGKHKMAAKASTTESVQKVKGQKKTAALFSPMRSELSSCSNNSDSEEHNSARGGWPPLSGTQSHGSLTRKRRPASPPTSLLSGQKSQKKKHKHLSLLLEEAGLSSSDDSFDQETSEDEDDEEEFDSDDGGCEESGLGMLARFAANALPVSATPLSLLHEGKHRSRQSTLGSSECEWSDSGSDLRLRKFPSLLHGKRSAPELPLLPPASRRSDQTSPTKRDEAPVKRKPTAQTPPLA</sequence>
<protein>
    <recommendedName>
        <fullName evidence="4">Trinucleotide repeat containing 18</fullName>
    </recommendedName>
</protein>
<dbReference type="PANTHER" id="PTHR12505">
    <property type="entry name" value="PHD FINGER TRANSCRIPTION FACTOR"/>
    <property type="match status" value="1"/>
</dbReference>
<gene>
    <name evidence="2" type="ORF">PLEPLA_LOCUS40044</name>
</gene>
<feature type="region of interest" description="Disordered" evidence="1">
    <location>
        <begin position="443"/>
        <end position="521"/>
    </location>
</feature>
<feature type="compositionally biased region" description="Basic residues" evidence="1">
    <location>
        <begin position="130"/>
        <end position="143"/>
    </location>
</feature>
<reference evidence="2" key="1">
    <citation type="submission" date="2020-03" db="EMBL/GenBank/DDBJ databases">
        <authorList>
            <person name="Weist P."/>
        </authorList>
    </citation>
    <scope>NUCLEOTIDE SEQUENCE</scope>
</reference>
<accession>A0A9N7VML1</accession>
<feature type="compositionally biased region" description="Basic and acidic residues" evidence="1">
    <location>
        <begin position="494"/>
        <end position="509"/>
    </location>
</feature>
<comment type="caution">
    <text evidence="2">The sequence shown here is derived from an EMBL/GenBank/DDBJ whole genome shotgun (WGS) entry which is preliminary data.</text>
</comment>
<evidence type="ECO:0000313" key="2">
    <source>
        <dbReference type="EMBL" id="CAB1452304.1"/>
    </source>
</evidence>
<feature type="compositionally biased region" description="Low complexity" evidence="1">
    <location>
        <begin position="380"/>
        <end position="392"/>
    </location>
</feature>
<evidence type="ECO:0008006" key="4">
    <source>
        <dbReference type="Google" id="ProtNLM"/>
    </source>
</evidence>
<feature type="compositionally biased region" description="Acidic residues" evidence="1">
    <location>
        <begin position="393"/>
        <end position="416"/>
    </location>
</feature>
<organism evidence="2 3">
    <name type="scientific">Pleuronectes platessa</name>
    <name type="common">European plaice</name>
    <dbReference type="NCBI Taxonomy" id="8262"/>
    <lineage>
        <taxon>Eukaryota</taxon>
        <taxon>Metazoa</taxon>
        <taxon>Chordata</taxon>
        <taxon>Craniata</taxon>
        <taxon>Vertebrata</taxon>
        <taxon>Euteleostomi</taxon>
        <taxon>Actinopterygii</taxon>
        <taxon>Neopterygii</taxon>
        <taxon>Teleostei</taxon>
        <taxon>Neoteleostei</taxon>
        <taxon>Acanthomorphata</taxon>
        <taxon>Carangaria</taxon>
        <taxon>Pleuronectiformes</taxon>
        <taxon>Pleuronectoidei</taxon>
        <taxon>Pleuronectidae</taxon>
        <taxon>Pleuronectes</taxon>
    </lineage>
</organism>
<feature type="compositionally biased region" description="Basic and acidic residues" evidence="1">
    <location>
        <begin position="262"/>
        <end position="280"/>
    </location>
</feature>
<feature type="region of interest" description="Disordered" evidence="1">
    <location>
        <begin position="251"/>
        <end position="422"/>
    </location>
</feature>
<keyword evidence="3" id="KW-1185">Reference proteome</keyword>
<dbReference type="Proteomes" id="UP001153269">
    <property type="component" value="Unassembled WGS sequence"/>
</dbReference>
<feature type="compositionally biased region" description="Low complexity" evidence="1">
    <location>
        <begin position="319"/>
        <end position="328"/>
    </location>
</feature>
<proteinExistence type="predicted"/>
<feature type="compositionally biased region" description="Basic residues" evidence="1">
    <location>
        <begin position="195"/>
        <end position="206"/>
    </location>
</feature>
<dbReference type="PANTHER" id="PTHR12505:SF21">
    <property type="entry name" value="TRINUCLEOTIDE REPEAT-CONTAINING GENE 18 PROTEIN"/>
    <property type="match status" value="1"/>
</dbReference>
<feature type="compositionally biased region" description="Basic and acidic residues" evidence="1">
    <location>
        <begin position="102"/>
        <end position="129"/>
    </location>
</feature>
<feature type="region of interest" description="Disordered" evidence="1">
    <location>
        <begin position="102"/>
        <end position="218"/>
    </location>
</feature>
<dbReference type="EMBL" id="CADEAL010004123">
    <property type="protein sequence ID" value="CAB1452304.1"/>
    <property type="molecule type" value="Genomic_DNA"/>
</dbReference>
<evidence type="ECO:0000313" key="3">
    <source>
        <dbReference type="Proteomes" id="UP001153269"/>
    </source>
</evidence>
<dbReference type="InterPro" id="IPR052429">
    <property type="entry name" value="BAH_domain_protein"/>
</dbReference>
<dbReference type="AlphaFoldDB" id="A0A9N7VML1"/>
<evidence type="ECO:0000256" key="1">
    <source>
        <dbReference type="SAM" id="MobiDB-lite"/>
    </source>
</evidence>